<evidence type="ECO:0000313" key="5">
    <source>
        <dbReference type="Proteomes" id="UP000037109"/>
    </source>
</evidence>
<dbReference type="Gene3D" id="3.90.25.10">
    <property type="entry name" value="UDP-galactose 4-epimerase, domain 1"/>
    <property type="match status" value="1"/>
</dbReference>
<dbReference type="SUPFAM" id="SSF51735">
    <property type="entry name" value="NAD(P)-binding Rossmann-fold domains"/>
    <property type="match status" value="1"/>
</dbReference>
<gene>
    <name evidence="4" type="ORF">AF332_17035</name>
</gene>
<evidence type="ECO:0000313" key="4">
    <source>
        <dbReference type="EMBL" id="KON88338.1"/>
    </source>
</evidence>
<comment type="caution">
    <text evidence="4">The sequence shown here is derived from an EMBL/GenBank/DDBJ whole genome shotgun (WGS) entry which is preliminary data.</text>
</comment>
<evidence type="ECO:0000256" key="2">
    <source>
        <dbReference type="RuleBase" id="RU364082"/>
    </source>
</evidence>
<dbReference type="InterPro" id="IPR029903">
    <property type="entry name" value="RmlD-like-bd"/>
</dbReference>
<evidence type="ECO:0000259" key="3">
    <source>
        <dbReference type="Pfam" id="PF04321"/>
    </source>
</evidence>
<dbReference type="InterPro" id="IPR036291">
    <property type="entry name" value="NAD(P)-bd_dom_sf"/>
</dbReference>
<dbReference type="Gene3D" id="3.40.50.720">
    <property type="entry name" value="NAD(P)-binding Rossmann-like Domain"/>
    <property type="match status" value="1"/>
</dbReference>
<dbReference type="GO" id="GO:0005829">
    <property type="term" value="C:cytosol"/>
    <property type="evidence" value="ECO:0007669"/>
    <property type="project" value="TreeGrafter"/>
</dbReference>
<dbReference type="UniPathway" id="UPA00124"/>
<keyword evidence="2" id="KW-0521">NADP</keyword>
<dbReference type="Pfam" id="PF04321">
    <property type="entry name" value="RmlD_sub_bind"/>
    <property type="match status" value="1"/>
</dbReference>
<dbReference type="Proteomes" id="UP000037109">
    <property type="component" value="Unassembled WGS sequence"/>
</dbReference>
<dbReference type="NCBIfam" id="TIGR01214">
    <property type="entry name" value="rmlD"/>
    <property type="match status" value="1"/>
</dbReference>
<dbReference type="PATRIC" id="fig|1459.3.peg.3732"/>
<dbReference type="EC" id="1.1.1.133" evidence="2"/>
<dbReference type="InterPro" id="IPR005913">
    <property type="entry name" value="dTDP_dehydrorham_reduct"/>
</dbReference>
<dbReference type="CDD" id="cd05254">
    <property type="entry name" value="dTDP_HR_like_SDR_e"/>
    <property type="match status" value="1"/>
</dbReference>
<dbReference type="GO" id="GO:0008831">
    <property type="term" value="F:dTDP-4-dehydrorhamnose reductase activity"/>
    <property type="evidence" value="ECO:0007669"/>
    <property type="project" value="UniProtKB-EC"/>
</dbReference>
<reference evidence="5" key="1">
    <citation type="submission" date="2015-07" db="EMBL/GenBank/DDBJ databases">
        <title>Fjat-10036 dsm4.</title>
        <authorList>
            <person name="Liu B."/>
            <person name="Wang J."/>
            <person name="Zhu Y."/>
            <person name="Liu G."/>
            <person name="Chen Q."/>
            <person name="Chen Z."/>
            <person name="Lan J."/>
            <person name="Che J."/>
            <person name="Ge C."/>
            <person name="Shi H."/>
            <person name="Pan Z."/>
            <person name="Liu X."/>
        </authorList>
    </citation>
    <scope>NUCLEOTIDE SEQUENCE [LARGE SCALE GENOMIC DNA]</scope>
    <source>
        <strain evidence="5">DSM 4</strain>
    </source>
</reference>
<comment type="pathway">
    <text evidence="2">Carbohydrate biosynthesis; dTDP-L-rhamnose biosynthesis.</text>
</comment>
<organism evidence="4 5">
    <name type="scientific">Sporosarcina globispora</name>
    <name type="common">Bacillus globisporus</name>
    <dbReference type="NCBI Taxonomy" id="1459"/>
    <lineage>
        <taxon>Bacteria</taxon>
        <taxon>Bacillati</taxon>
        <taxon>Bacillota</taxon>
        <taxon>Bacilli</taxon>
        <taxon>Bacillales</taxon>
        <taxon>Caryophanaceae</taxon>
        <taxon>Sporosarcina</taxon>
    </lineage>
</organism>
<dbReference type="GO" id="GO:0019305">
    <property type="term" value="P:dTDP-rhamnose biosynthetic process"/>
    <property type="evidence" value="ECO:0007669"/>
    <property type="project" value="UniProtKB-UniPathway"/>
</dbReference>
<accession>A0A0M0GEX2</accession>
<name>A0A0M0GEX2_SPOGL</name>
<feature type="domain" description="RmlD-like substrate binding" evidence="3">
    <location>
        <begin position="3"/>
        <end position="277"/>
    </location>
</feature>
<dbReference type="PANTHER" id="PTHR10491">
    <property type="entry name" value="DTDP-4-DEHYDRORHAMNOSE REDUCTASE"/>
    <property type="match status" value="1"/>
</dbReference>
<keyword evidence="5" id="KW-1185">Reference proteome</keyword>
<comment type="function">
    <text evidence="2">Catalyzes the reduction of dTDP-6-deoxy-L-lyxo-4-hexulose to yield dTDP-L-rhamnose.</text>
</comment>
<dbReference type="STRING" id="1459.AF332_17035"/>
<protein>
    <recommendedName>
        <fullName evidence="2">dTDP-4-dehydrorhamnose reductase</fullName>
        <ecNumber evidence="2">1.1.1.133</ecNumber>
    </recommendedName>
</protein>
<keyword evidence="2" id="KW-0560">Oxidoreductase</keyword>
<proteinExistence type="inferred from homology"/>
<sequence>MVKILITGAHGQLGKELVRKSHLSHSIVSLGKKELDITSQDQVENVILHFKPQYIIHTAAFTSAEQCEIQRKKAFEVNALGAGIVAKTAEKVDARLFYISTDYVFDGKKNSPYTVEDKPNPLSIYGMSKLLGERLVLLSKNASIIRTSWLFGHDGSNFVKTMLKLAKMGKEVKVVNDQIGCPTYVSDLAETILQLLEKKNGIYHVSNSGYCSWYTFAQTIFEEAGFDSKLVKPVTTKEYGAICPRPEYSIMENNSLVKQGIKPLRHWKEALNEFMRKELSQ</sequence>
<comment type="similarity">
    <text evidence="1 2">Belongs to the dTDP-4-dehydrorhamnose reductase family.</text>
</comment>
<dbReference type="AlphaFoldDB" id="A0A0M0GEX2"/>
<dbReference type="PANTHER" id="PTHR10491:SF4">
    <property type="entry name" value="METHIONINE ADENOSYLTRANSFERASE 2 SUBUNIT BETA"/>
    <property type="match status" value="1"/>
</dbReference>
<evidence type="ECO:0000256" key="1">
    <source>
        <dbReference type="ARBA" id="ARBA00010944"/>
    </source>
</evidence>
<dbReference type="EMBL" id="LGUF01000007">
    <property type="protein sequence ID" value="KON88338.1"/>
    <property type="molecule type" value="Genomic_DNA"/>
</dbReference>